<dbReference type="PANTHER" id="PTHR42659:SF9">
    <property type="entry name" value="XANTHINE DEHYDROGENASE FAD-BINDING SUBUNIT XDHB-RELATED"/>
    <property type="match status" value="1"/>
</dbReference>
<dbReference type="GO" id="GO:0071949">
    <property type="term" value="F:FAD binding"/>
    <property type="evidence" value="ECO:0007669"/>
    <property type="project" value="InterPro"/>
</dbReference>
<dbReference type="Pfam" id="PF03450">
    <property type="entry name" value="CO_deh_flav_C"/>
    <property type="match status" value="1"/>
</dbReference>
<comment type="caution">
    <text evidence="2">The sequence shown here is derived from an EMBL/GenBank/DDBJ whole genome shotgun (WGS) entry which is preliminary data.</text>
</comment>
<protein>
    <submittedName>
        <fullName evidence="2">Xanthine dehydrogenase family protein subunit M</fullName>
    </submittedName>
</protein>
<proteinExistence type="predicted"/>
<dbReference type="InterPro" id="IPR002346">
    <property type="entry name" value="Mopterin_DH_FAD-bd"/>
</dbReference>
<dbReference type="Gene3D" id="3.30.465.10">
    <property type="match status" value="1"/>
</dbReference>
<reference evidence="2" key="1">
    <citation type="journal article" date="2020" name="mSystems">
        <title>Genome- and Community-Level Interaction Insights into Carbon Utilization and Element Cycling Functions of Hydrothermarchaeota in Hydrothermal Sediment.</title>
        <authorList>
            <person name="Zhou Z."/>
            <person name="Liu Y."/>
            <person name="Xu W."/>
            <person name="Pan J."/>
            <person name="Luo Z.H."/>
            <person name="Li M."/>
        </authorList>
    </citation>
    <scope>NUCLEOTIDE SEQUENCE [LARGE SCALE GENOMIC DNA]</scope>
    <source>
        <strain evidence="2">SpSt-1259</strain>
    </source>
</reference>
<sequence>MNTRILPTSFNYYEPRTIDEALKLLSELSPEVRILAGGTDLIVKMKARQVEPKNIINIKRIEGLRYITEEKGKIKIGALATWRDLEKSWQISKKIPALFDAISVMGSVQVRSMATIAGNLCNASPAADSAPPLLVHGAIVKASSIRGTREIPLDKFFLSPGKTILMPDEIVVEIEIPVPPQRSSSAFLKLSRTAMDLAKASAAAYLEVEDGKVVDAKIALGAVAPRPVRSLSAEAELIGKPATEETFSLASRQVVKDISPIDDIRSTASYRKKVSPILVEDALKLAFSRIRGELG</sequence>
<dbReference type="SUPFAM" id="SSF55447">
    <property type="entry name" value="CO dehydrogenase flavoprotein C-terminal domain-like"/>
    <property type="match status" value="1"/>
</dbReference>
<dbReference type="InterPro" id="IPR016166">
    <property type="entry name" value="FAD-bd_PCMH"/>
</dbReference>
<accession>A0A7C2YYU1</accession>
<dbReference type="EMBL" id="DSFE01000084">
    <property type="protein sequence ID" value="HEU97975.1"/>
    <property type="molecule type" value="Genomic_DNA"/>
</dbReference>
<dbReference type="PANTHER" id="PTHR42659">
    <property type="entry name" value="XANTHINE DEHYDROGENASE SUBUNIT C-RELATED"/>
    <property type="match status" value="1"/>
</dbReference>
<dbReference type="SUPFAM" id="SSF56176">
    <property type="entry name" value="FAD-binding/transporter-associated domain-like"/>
    <property type="match status" value="1"/>
</dbReference>
<evidence type="ECO:0000259" key="1">
    <source>
        <dbReference type="PROSITE" id="PS51387"/>
    </source>
</evidence>
<dbReference type="AlphaFoldDB" id="A0A7C2YYU1"/>
<dbReference type="Gene3D" id="3.30.43.10">
    <property type="entry name" value="Uridine Diphospho-n-acetylenolpyruvylglucosamine Reductase, domain 2"/>
    <property type="match status" value="1"/>
</dbReference>
<dbReference type="PROSITE" id="PS51387">
    <property type="entry name" value="FAD_PCMH"/>
    <property type="match status" value="1"/>
</dbReference>
<dbReference type="SMART" id="SM01092">
    <property type="entry name" value="CO_deh_flav_C"/>
    <property type="match status" value="1"/>
</dbReference>
<gene>
    <name evidence="2" type="ORF">ENO36_03870</name>
</gene>
<organism evidence="2">
    <name type="scientific">Fervidicoccus fontis</name>
    <dbReference type="NCBI Taxonomy" id="683846"/>
    <lineage>
        <taxon>Archaea</taxon>
        <taxon>Thermoproteota</taxon>
        <taxon>Thermoprotei</taxon>
        <taxon>Fervidicoccales</taxon>
        <taxon>Fervidicoccaceae</taxon>
        <taxon>Fervidicoccus</taxon>
    </lineage>
</organism>
<dbReference type="InterPro" id="IPR016167">
    <property type="entry name" value="FAD-bd_PCMH_sub1"/>
</dbReference>
<dbReference type="InterPro" id="IPR016169">
    <property type="entry name" value="FAD-bd_PCMH_sub2"/>
</dbReference>
<dbReference type="InterPro" id="IPR005107">
    <property type="entry name" value="CO_DH_flav_C"/>
</dbReference>
<dbReference type="InterPro" id="IPR036318">
    <property type="entry name" value="FAD-bd_PCMH-like_sf"/>
</dbReference>
<dbReference type="InterPro" id="IPR036683">
    <property type="entry name" value="CO_DH_flav_C_dom_sf"/>
</dbReference>
<evidence type="ECO:0000313" key="2">
    <source>
        <dbReference type="EMBL" id="HEU97975.1"/>
    </source>
</evidence>
<dbReference type="InterPro" id="IPR051312">
    <property type="entry name" value="Diverse_Substr_Oxidored"/>
</dbReference>
<dbReference type="GO" id="GO:0016491">
    <property type="term" value="F:oxidoreductase activity"/>
    <property type="evidence" value="ECO:0007669"/>
    <property type="project" value="InterPro"/>
</dbReference>
<name>A0A7C2YYU1_9CREN</name>
<dbReference type="Pfam" id="PF00941">
    <property type="entry name" value="FAD_binding_5"/>
    <property type="match status" value="1"/>
</dbReference>
<feature type="domain" description="FAD-binding PCMH-type" evidence="1">
    <location>
        <begin position="5"/>
        <end position="181"/>
    </location>
</feature>
<dbReference type="Proteomes" id="UP000885664">
    <property type="component" value="Unassembled WGS sequence"/>
</dbReference>
<dbReference type="Gene3D" id="3.30.390.50">
    <property type="entry name" value="CO dehydrogenase flavoprotein, C-terminal domain"/>
    <property type="match status" value="1"/>
</dbReference>